<protein>
    <recommendedName>
        <fullName evidence="1">Putative DNA-binding domain-containing protein</fullName>
    </recommendedName>
</protein>
<dbReference type="RefSeq" id="WP_184080838.1">
    <property type="nucleotide sequence ID" value="NZ_JACIJP010000003.1"/>
</dbReference>
<dbReference type="EMBL" id="JACIJP010000003">
    <property type="protein sequence ID" value="MBB6124618.1"/>
    <property type="molecule type" value="Genomic_DNA"/>
</dbReference>
<accession>A0A841J7U0</accession>
<gene>
    <name evidence="2" type="ORF">FHS92_002363</name>
</gene>
<evidence type="ECO:0000259" key="1">
    <source>
        <dbReference type="Pfam" id="PF09836"/>
    </source>
</evidence>
<dbReference type="Proteomes" id="UP000552700">
    <property type="component" value="Unassembled WGS sequence"/>
</dbReference>
<reference evidence="2 3" key="1">
    <citation type="submission" date="2020-08" db="EMBL/GenBank/DDBJ databases">
        <title>Genomic Encyclopedia of Type Strains, Phase IV (KMG-IV): sequencing the most valuable type-strain genomes for metagenomic binning, comparative biology and taxonomic classification.</title>
        <authorList>
            <person name="Goeker M."/>
        </authorList>
    </citation>
    <scope>NUCLEOTIDE SEQUENCE [LARGE SCALE GENOMIC DNA]</scope>
    <source>
        <strain evidence="2 3">DSM 102255</strain>
    </source>
</reference>
<dbReference type="InterPro" id="IPR018640">
    <property type="entry name" value="DUF2063"/>
</dbReference>
<feature type="domain" description="Putative DNA-binding" evidence="1">
    <location>
        <begin position="6"/>
        <end position="90"/>
    </location>
</feature>
<organism evidence="2 3">
    <name type="scientific">Sphingobium subterraneum</name>
    <dbReference type="NCBI Taxonomy" id="627688"/>
    <lineage>
        <taxon>Bacteria</taxon>
        <taxon>Pseudomonadati</taxon>
        <taxon>Pseudomonadota</taxon>
        <taxon>Alphaproteobacteria</taxon>
        <taxon>Sphingomonadales</taxon>
        <taxon>Sphingomonadaceae</taxon>
        <taxon>Sphingobium</taxon>
    </lineage>
</organism>
<dbReference type="Pfam" id="PF09836">
    <property type="entry name" value="DUF2063"/>
    <property type="match status" value="1"/>
</dbReference>
<dbReference type="AlphaFoldDB" id="A0A841J7U0"/>
<name>A0A841J7U0_9SPHN</name>
<evidence type="ECO:0000313" key="2">
    <source>
        <dbReference type="EMBL" id="MBB6124618.1"/>
    </source>
</evidence>
<keyword evidence="3" id="KW-1185">Reference proteome</keyword>
<evidence type="ECO:0000313" key="3">
    <source>
        <dbReference type="Proteomes" id="UP000552700"/>
    </source>
</evidence>
<sequence>MSLLVLQSDFRAWLETGSAQASSAFAPEAQPGLLVYQNNYRASLMACLEESFPRTLAWIGGRAFRSVAATLIDARPPDSWSLDHYAAHFPVALAKALPDDPEVAELATLEQALTEAFVGPDAVALTADDLSHINWDTAVLRLVPTARMLTVTTNAAAIWSALASDQNPPAAAALTTPAQLLIWRAEYTSCFRALDRIEDELMGDMDNGIAFVDVCRRLISALGHAEGIMTAGNWLGRWTTDGLLINIA</sequence>
<comment type="caution">
    <text evidence="2">The sequence shown here is derived from an EMBL/GenBank/DDBJ whole genome shotgun (WGS) entry which is preliminary data.</text>
</comment>
<proteinExistence type="predicted"/>